<comment type="catalytic activity">
    <reaction evidence="4">
        <text>2 [molybdopterin-synthase sulfur-carrier protein]-C-terminal-Gly-aminoethanethioate + cyclic pyranopterin phosphate + H2O = molybdopterin + 2 [molybdopterin-synthase sulfur-carrier protein]-C-terminal Gly-Gly + 2 H(+)</text>
        <dbReference type="Rhea" id="RHEA:26333"/>
        <dbReference type="Rhea" id="RHEA-COMP:12202"/>
        <dbReference type="Rhea" id="RHEA-COMP:19907"/>
        <dbReference type="ChEBI" id="CHEBI:15377"/>
        <dbReference type="ChEBI" id="CHEBI:15378"/>
        <dbReference type="ChEBI" id="CHEBI:58698"/>
        <dbReference type="ChEBI" id="CHEBI:59648"/>
        <dbReference type="ChEBI" id="CHEBI:90778"/>
        <dbReference type="ChEBI" id="CHEBI:232372"/>
        <dbReference type="EC" id="2.8.1.12"/>
    </reaction>
</comment>
<dbReference type="EC" id="2.8.1.12" evidence="4"/>
<dbReference type="FunFam" id="3.90.1170.40:FF:000002">
    <property type="entry name" value="Molybdopterin synthase catalytic subunit"/>
    <property type="match status" value="1"/>
</dbReference>
<dbReference type="GO" id="GO:0030366">
    <property type="term" value="F:molybdopterin synthase activity"/>
    <property type="evidence" value="ECO:0007669"/>
    <property type="project" value="UniProtKB-UniRule"/>
</dbReference>
<evidence type="ECO:0000256" key="4">
    <source>
        <dbReference type="HAMAP-Rule" id="MF_03052"/>
    </source>
</evidence>
<reference evidence="5" key="2">
    <citation type="submission" date="2022-10" db="EMBL/GenBank/DDBJ databases">
        <authorList>
            <consortium name="ENA_rothamsted_submissions"/>
            <consortium name="culmorum"/>
            <person name="King R."/>
        </authorList>
    </citation>
    <scope>NUCLEOTIDE SEQUENCE</scope>
</reference>
<sequence>MNYLEVTEERLSVELISNLVSSKSCGAISLFIGTTRDNFEGKKVVNLEYEVYEAMAIKRMTAICEEIRQHWPTVEGIAIYHRVGSVPVKEASIIIAISSPHRKEAIQATEWCIDDVKRSVPIWKKEVYAEEAPQWKENKECPWSSSFAK</sequence>
<feature type="binding site" evidence="4">
    <location>
        <begin position="101"/>
        <end position="102"/>
    </location>
    <ligand>
        <name>substrate</name>
    </ligand>
</feature>
<feature type="binding site" evidence="4">
    <location>
        <position position="117"/>
    </location>
    <ligand>
        <name>substrate</name>
    </ligand>
</feature>
<dbReference type="InterPro" id="IPR036563">
    <property type="entry name" value="MoaE_sf"/>
</dbReference>
<dbReference type="OrthoDB" id="5531344at2759"/>
<dbReference type="Proteomes" id="UP001153737">
    <property type="component" value="Chromosome 17"/>
</dbReference>
<proteinExistence type="inferred from homology"/>
<dbReference type="Pfam" id="PF02391">
    <property type="entry name" value="MoaE"/>
    <property type="match status" value="1"/>
</dbReference>
<organism evidence="5 6">
    <name type="scientific">Phaedon cochleariae</name>
    <name type="common">Mustard beetle</name>
    <dbReference type="NCBI Taxonomy" id="80249"/>
    <lineage>
        <taxon>Eukaryota</taxon>
        <taxon>Metazoa</taxon>
        <taxon>Ecdysozoa</taxon>
        <taxon>Arthropoda</taxon>
        <taxon>Hexapoda</taxon>
        <taxon>Insecta</taxon>
        <taxon>Pterygota</taxon>
        <taxon>Neoptera</taxon>
        <taxon>Endopterygota</taxon>
        <taxon>Coleoptera</taxon>
        <taxon>Polyphaga</taxon>
        <taxon>Cucujiformia</taxon>
        <taxon>Chrysomeloidea</taxon>
        <taxon>Chrysomelidae</taxon>
        <taxon>Chrysomelinae</taxon>
        <taxon>Chrysomelini</taxon>
        <taxon>Phaedon</taxon>
    </lineage>
</organism>
<dbReference type="Gene3D" id="3.90.1170.40">
    <property type="entry name" value="Molybdopterin biosynthesis MoaE subunit"/>
    <property type="match status" value="1"/>
</dbReference>
<comment type="miscellaneous">
    <text evidence="4">This protein is produced by a bicistronic gene which also produces the large subunit (MOCS2A).</text>
</comment>
<keyword evidence="3 4" id="KW-0501">Molybdenum cofactor biosynthesis</keyword>
<dbReference type="SUPFAM" id="SSF54690">
    <property type="entry name" value="Molybdopterin synthase subunit MoaE"/>
    <property type="match status" value="1"/>
</dbReference>
<protein>
    <recommendedName>
        <fullName evidence="4">Molybdopterin synthase catalytic subunit</fullName>
        <ecNumber evidence="4">2.8.1.12</ecNumber>
    </recommendedName>
    <alternativeName>
        <fullName evidence="4">Molybdenum cofactor synthesis protein 2 large subunit</fullName>
    </alternativeName>
    <alternativeName>
        <fullName evidence="4">Molybdenum cofactor synthesis protein 2B</fullName>
        <shortName evidence="4">MOCS2B</shortName>
    </alternativeName>
</protein>
<comment type="function">
    <text evidence="4">Catalytic subunit of the molybdopterin synthase complex, a complex that catalyzes the conversion of precursor Z into molybdopterin. Acts by mediating the incorporation of 2 sulfur atoms from thiocarboxylated MOCS2A into precursor Z to generate a dithiolene group.</text>
</comment>
<accession>A0A9P0DQG7</accession>
<keyword evidence="1 4" id="KW-0963">Cytoplasm</keyword>
<reference evidence="5" key="1">
    <citation type="submission" date="2022-01" db="EMBL/GenBank/DDBJ databases">
        <authorList>
            <person name="King R."/>
        </authorList>
    </citation>
    <scope>NUCLEOTIDE SEQUENCE</scope>
</reference>
<evidence type="ECO:0000313" key="6">
    <source>
        <dbReference type="Proteomes" id="UP001153737"/>
    </source>
</evidence>
<evidence type="ECO:0000256" key="2">
    <source>
        <dbReference type="ARBA" id="ARBA00022679"/>
    </source>
</evidence>
<dbReference type="CDD" id="cd00756">
    <property type="entry name" value="MoaE"/>
    <property type="match status" value="1"/>
</dbReference>
<dbReference type="InterPro" id="IPR003448">
    <property type="entry name" value="Mopterin_biosynth_MoaE"/>
</dbReference>
<dbReference type="InterPro" id="IPR028888">
    <property type="entry name" value="MOCS2B_euk"/>
</dbReference>
<evidence type="ECO:0000256" key="3">
    <source>
        <dbReference type="ARBA" id="ARBA00023150"/>
    </source>
</evidence>
<comment type="similarity">
    <text evidence="4">Belongs to the MoaE family. MOCS2B subfamily.</text>
</comment>
<evidence type="ECO:0000256" key="1">
    <source>
        <dbReference type="ARBA" id="ARBA00022490"/>
    </source>
</evidence>
<keyword evidence="6" id="KW-1185">Reference proteome</keyword>
<name>A0A9P0DQG7_PHACE</name>
<comment type="pathway">
    <text evidence="4">Cofactor biosynthesis; molybdopterin biosynthesis.</text>
</comment>
<dbReference type="PANTHER" id="PTHR23404">
    <property type="entry name" value="MOLYBDOPTERIN SYNTHASE RELATED"/>
    <property type="match status" value="1"/>
</dbReference>
<dbReference type="GO" id="GO:1990140">
    <property type="term" value="C:molybdopterin synthase complex"/>
    <property type="evidence" value="ECO:0007669"/>
    <property type="project" value="UniProtKB-UniRule"/>
</dbReference>
<dbReference type="GO" id="GO:0006777">
    <property type="term" value="P:Mo-molybdopterin cofactor biosynthetic process"/>
    <property type="evidence" value="ECO:0007669"/>
    <property type="project" value="UniProtKB-UniRule"/>
</dbReference>
<evidence type="ECO:0000313" key="5">
    <source>
        <dbReference type="EMBL" id="CAH1155198.1"/>
    </source>
</evidence>
<comment type="subunit">
    <text evidence="4">Heterotetramer; composed of 2 small (MOCS2A) and 2 large (MOCS2B) subunits.</text>
</comment>
<dbReference type="AlphaFoldDB" id="A0A9P0DQG7"/>
<keyword evidence="2 4" id="KW-0808">Transferase</keyword>
<dbReference type="EMBL" id="OU896723">
    <property type="protein sequence ID" value="CAH1155198.1"/>
    <property type="molecule type" value="Genomic_DNA"/>
</dbReference>
<dbReference type="HAMAP" id="MF_03052">
    <property type="entry name" value="MOC2B"/>
    <property type="match status" value="1"/>
</dbReference>
<feature type="binding site" evidence="4">
    <location>
        <begin position="124"/>
        <end position="126"/>
    </location>
    <ligand>
        <name>substrate</name>
    </ligand>
</feature>
<comment type="subcellular location">
    <subcellularLocation>
        <location evidence="4">Cytoplasm</location>
    </subcellularLocation>
</comment>
<gene>
    <name evidence="4" type="primary">Mocs2</name>
    <name evidence="5" type="ORF">PHAECO_LOCUS5726</name>
</gene>